<feature type="region of interest" description="Disordered" evidence="1">
    <location>
        <begin position="30"/>
        <end position="58"/>
    </location>
</feature>
<dbReference type="Proteomes" id="UP000199069">
    <property type="component" value="Unassembled WGS sequence"/>
</dbReference>
<name>A0A0K3CDT2_RHOTO</name>
<evidence type="ECO:0000313" key="3">
    <source>
        <dbReference type="Proteomes" id="UP000199069"/>
    </source>
</evidence>
<proteinExistence type="predicted"/>
<sequence>MRNVKGVDPQEQLRQRRFNQLRAGWTRIPKKGKKHKAKVKAKAKARKAAKAQGKKKKA</sequence>
<dbReference type="EMBL" id="CWKI01000005">
    <property type="protein sequence ID" value="CTR07078.1"/>
    <property type="molecule type" value="Genomic_DNA"/>
</dbReference>
<keyword evidence="3" id="KW-1185">Reference proteome</keyword>
<evidence type="ECO:0000256" key="1">
    <source>
        <dbReference type="SAM" id="MobiDB-lite"/>
    </source>
</evidence>
<accession>A0A0K3CDT2</accession>
<reference evidence="2 3" key="1">
    <citation type="submission" date="2015-07" db="EMBL/GenBank/DDBJ databases">
        <authorList>
            <person name="Cajimat M.N.B."/>
            <person name="Milazzo M.L."/>
            <person name="Fulhorst C.F."/>
        </authorList>
    </citation>
    <scope>NUCLEOTIDE SEQUENCE [LARGE SCALE GENOMIC DNA]</scope>
    <source>
        <strain evidence="2">Single colony</strain>
    </source>
</reference>
<protein>
    <submittedName>
        <fullName evidence="2">FGENESH: predicted gene_5.484 protein</fullName>
    </submittedName>
</protein>
<dbReference type="AlphaFoldDB" id="A0A0K3CDT2"/>
<evidence type="ECO:0000313" key="2">
    <source>
        <dbReference type="EMBL" id="CTR07078.1"/>
    </source>
</evidence>
<gene>
    <name evidence="2" type="primary">FGENESH: predicted gene_5.484</name>
    <name evidence="2" type="ORF">BN2166_0029390</name>
</gene>
<organism evidence="2 3">
    <name type="scientific">Rhodotorula toruloides</name>
    <name type="common">Yeast</name>
    <name type="synonym">Rhodosporidium toruloides</name>
    <dbReference type="NCBI Taxonomy" id="5286"/>
    <lineage>
        <taxon>Eukaryota</taxon>
        <taxon>Fungi</taxon>
        <taxon>Dikarya</taxon>
        <taxon>Basidiomycota</taxon>
        <taxon>Pucciniomycotina</taxon>
        <taxon>Microbotryomycetes</taxon>
        <taxon>Sporidiobolales</taxon>
        <taxon>Sporidiobolaceae</taxon>
        <taxon>Rhodotorula</taxon>
    </lineage>
</organism>